<name>A0A1I3ZH74_9PSEU</name>
<dbReference type="RefSeq" id="WP_091513341.1">
    <property type="nucleotide sequence ID" value="NZ_FORP01000021.1"/>
</dbReference>
<dbReference type="InterPro" id="IPR029058">
    <property type="entry name" value="AB_hydrolase_fold"/>
</dbReference>
<dbReference type="PANTHER" id="PTHR11559">
    <property type="entry name" value="CARBOXYLESTERASE"/>
    <property type="match status" value="1"/>
</dbReference>
<dbReference type="SUPFAM" id="SSF53474">
    <property type="entry name" value="alpha/beta-Hydrolases"/>
    <property type="match status" value="1"/>
</dbReference>
<dbReference type="EMBL" id="FORP01000021">
    <property type="protein sequence ID" value="SFK43352.1"/>
    <property type="molecule type" value="Genomic_DNA"/>
</dbReference>
<dbReference type="InterPro" id="IPR002018">
    <property type="entry name" value="CarbesteraseB"/>
</dbReference>
<evidence type="ECO:0000313" key="3">
    <source>
        <dbReference type="EMBL" id="SFK43352.1"/>
    </source>
</evidence>
<dbReference type="OrthoDB" id="4308422at2"/>
<dbReference type="Gene3D" id="3.40.50.1820">
    <property type="entry name" value="alpha/beta hydrolase"/>
    <property type="match status" value="1"/>
</dbReference>
<organism evidence="3 4">
    <name type="scientific">Amycolatopsis sacchari</name>
    <dbReference type="NCBI Taxonomy" id="115433"/>
    <lineage>
        <taxon>Bacteria</taxon>
        <taxon>Bacillati</taxon>
        <taxon>Actinomycetota</taxon>
        <taxon>Actinomycetes</taxon>
        <taxon>Pseudonocardiales</taxon>
        <taxon>Pseudonocardiaceae</taxon>
        <taxon>Amycolatopsis</taxon>
    </lineage>
</organism>
<keyword evidence="4" id="KW-1185">Reference proteome</keyword>
<dbReference type="InterPro" id="IPR050309">
    <property type="entry name" value="Type-B_Carboxylest/Lipase"/>
</dbReference>
<dbReference type="Proteomes" id="UP000199025">
    <property type="component" value="Unassembled WGS sequence"/>
</dbReference>
<protein>
    <submittedName>
        <fullName evidence="3">Para-nitrobenzyl esterase</fullName>
    </submittedName>
</protein>
<dbReference type="PROSITE" id="PS00941">
    <property type="entry name" value="CARBOXYLESTERASE_B_2"/>
    <property type="match status" value="1"/>
</dbReference>
<evidence type="ECO:0000256" key="1">
    <source>
        <dbReference type="SAM" id="MobiDB-lite"/>
    </source>
</evidence>
<dbReference type="Pfam" id="PF00135">
    <property type="entry name" value="COesterase"/>
    <property type="match status" value="1"/>
</dbReference>
<proteinExistence type="predicted"/>
<sequence length="460" mass="49972">MARVFRGIPYAAPPVGELRFAPPQPPGPWSGEDAPAPSSLQPDILGRGLTGSEDCLYLNVYAPEAPGPHPVLVWIHGGGGVTGSPHDYDGTRFAEHGVVVVTIAYRLGALGLLYLPEVFGGGNFALLDQIAALRWVRDHIAKFGGDPERVTLAGESNGGRTVGTLLAAPAARGLFQQAIVQSGTGVGSLVDTPEAARRTAGELLAELDLTPETAGKLRELPAERIVEAQVRRSSNRVPYRVVVDGAELTRPPLDAVAAGSAAEVRLLIGTNHDEEDLFRALGQSSGPLTLDRRAYDGALAHYRERFPDLSEDELTARVTTAADWWLPAIRFAEAQHAAGGEVWMYRLDWRSGVRGMGACHGLDVPLVFDDLDNPFFRLFLGRDTARARPITTTMHDAWVRFVHGEPSWPRYTPSTRTTMLFDTVSTPVDDPDRDERLLWDYPQAASHFGENGARLHDEDS</sequence>
<reference evidence="3 4" key="1">
    <citation type="submission" date="2016-10" db="EMBL/GenBank/DDBJ databases">
        <authorList>
            <person name="de Groot N.N."/>
        </authorList>
    </citation>
    <scope>NUCLEOTIDE SEQUENCE [LARGE SCALE GENOMIC DNA]</scope>
    <source>
        <strain evidence="3 4">DSM 44468</strain>
    </source>
</reference>
<evidence type="ECO:0000313" key="4">
    <source>
        <dbReference type="Proteomes" id="UP000199025"/>
    </source>
</evidence>
<evidence type="ECO:0000259" key="2">
    <source>
        <dbReference type="Pfam" id="PF00135"/>
    </source>
</evidence>
<gene>
    <name evidence="3" type="ORF">SAMN05421835_12120</name>
</gene>
<feature type="domain" description="Carboxylesterase type B" evidence="2">
    <location>
        <begin position="3"/>
        <end position="281"/>
    </location>
</feature>
<dbReference type="InterPro" id="IPR019819">
    <property type="entry name" value="Carboxylesterase_B_CS"/>
</dbReference>
<dbReference type="STRING" id="115433.SAMN05421835_12120"/>
<accession>A0A1I3ZH74</accession>
<feature type="region of interest" description="Disordered" evidence="1">
    <location>
        <begin position="16"/>
        <end position="43"/>
    </location>
</feature>
<dbReference type="AlphaFoldDB" id="A0A1I3ZH74"/>